<keyword evidence="3" id="KW-1185">Reference proteome</keyword>
<dbReference type="InterPro" id="IPR041698">
    <property type="entry name" value="Methyltransf_25"/>
</dbReference>
<sequence>MDSTAGISQAERDGAKVYSPRMLAVYDVRVLWFNCGLIWRCSPRRTLDLYNRNMSADHLDIGTGSGWHLCHARYPATSPAVTLVDLNRPSLEVTSRRLRRRGIDPVTAVGSVLQPLPVDRRRFGSVSATWLMHCVPGGWDTKGAAFRHIADVMADDGVHFGATVLNTGVSHTPFSRAEMKRLRAHGIYHNDADDLDGLVAALEQAFESVQVHTRGSAALWTVRGPRRAPGPDAAERR</sequence>
<dbReference type="SUPFAM" id="SSF53335">
    <property type="entry name" value="S-adenosyl-L-methionine-dependent methyltransferases"/>
    <property type="match status" value="1"/>
</dbReference>
<protein>
    <recommendedName>
        <fullName evidence="1">Methyltransferase domain-containing protein</fullName>
    </recommendedName>
</protein>
<dbReference type="OrthoDB" id="507855at2"/>
<dbReference type="EMBL" id="LWGR01000021">
    <property type="protein sequence ID" value="KZM68525.1"/>
    <property type="molecule type" value="Genomic_DNA"/>
</dbReference>
<proteinExistence type="predicted"/>
<dbReference type="Gene3D" id="3.40.50.150">
    <property type="entry name" value="Vaccinia Virus protein VP39"/>
    <property type="match status" value="1"/>
</dbReference>
<dbReference type="PIRSF" id="PIRSF011491">
    <property type="entry name" value="Mtase_YbcY_prd"/>
    <property type="match status" value="1"/>
</dbReference>
<evidence type="ECO:0000313" key="2">
    <source>
        <dbReference type="EMBL" id="KZM68525.1"/>
    </source>
</evidence>
<name>A0A164HHT1_9NOCA</name>
<dbReference type="CDD" id="cd02440">
    <property type="entry name" value="AdoMet_MTases"/>
    <property type="match status" value="1"/>
</dbReference>
<dbReference type="Proteomes" id="UP000076512">
    <property type="component" value="Unassembled WGS sequence"/>
</dbReference>
<dbReference type="RefSeq" id="WP_082870757.1">
    <property type="nucleotide sequence ID" value="NZ_JABMCZ010000002.1"/>
</dbReference>
<feature type="domain" description="Methyltransferase" evidence="1">
    <location>
        <begin position="59"/>
        <end position="157"/>
    </location>
</feature>
<dbReference type="InterPro" id="IPR029063">
    <property type="entry name" value="SAM-dependent_MTases_sf"/>
</dbReference>
<organism evidence="2 3">
    <name type="scientific">Nocardia terpenica</name>
    <dbReference type="NCBI Taxonomy" id="455432"/>
    <lineage>
        <taxon>Bacteria</taxon>
        <taxon>Bacillati</taxon>
        <taxon>Actinomycetota</taxon>
        <taxon>Actinomycetes</taxon>
        <taxon>Mycobacteriales</taxon>
        <taxon>Nocardiaceae</taxon>
        <taxon>Nocardia</taxon>
    </lineage>
</organism>
<evidence type="ECO:0000259" key="1">
    <source>
        <dbReference type="Pfam" id="PF13649"/>
    </source>
</evidence>
<dbReference type="Pfam" id="PF13649">
    <property type="entry name" value="Methyltransf_25"/>
    <property type="match status" value="1"/>
</dbReference>
<dbReference type="InterPro" id="IPR016584">
    <property type="entry name" value="MeTrfase_VrtF"/>
</dbReference>
<gene>
    <name evidence="2" type="ORF">AWN90_11700</name>
</gene>
<accession>A0A164HHT1</accession>
<dbReference type="AlphaFoldDB" id="A0A164HHT1"/>
<comment type="caution">
    <text evidence="2">The sequence shown here is derived from an EMBL/GenBank/DDBJ whole genome shotgun (WGS) entry which is preliminary data.</text>
</comment>
<dbReference type="GO" id="GO:0008168">
    <property type="term" value="F:methyltransferase activity"/>
    <property type="evidence" value="ECO:0007669"/>
    <property type="project" value="InterPro"/>
</dbReference>
<reference evidence="2 3" key="1">
    <citation type="submission" date="2016-04" db="EMBL/GenBank/DDBJ databases">
        <authorList>
            <person name="Evans L.H."/>
            <person name="Alamgir A."/>
            <person name="Owens N."/>
            <person name="Weber N.D."/>
            <person name="Virtaneva K."/>
            <person name="Barbian K."/>
            <person name="Babar A."/>
            <person name="Rosenke K."/>
        </authorList>
    </citation>
    <scope>NUCLEOTIDE SEQUENCE [LARGE SCALE GENOMIC DNA]</scope>
    <source>
        <strain evidence="2 3">IFM 0406</strain>
    </source>
</reference>
<evidence type="ECO:0000313" key="3">
    <source>
        <dbReference type="Proteomes" id="UP000076512"/>
    </source>
</evidence>